<evidence type="ECO:0000313" key="1">
    <source>
        <dbReference type="EMBL" id="MBW4543594.1"/>
    </source>
</evidence>
<sequence length="48" mass="5253">MLRGDIAGLCHVYSDFRLMDKDAIALSIDQATPLNLASQQETTLTTIT</sequence>
<dbReference type="EMBL" id="JAHHIF010000004">
    <property type="protein sequence ID" value="MBW4543594.1"/>
    <property type="molecule type" value="Genomic_DNA"/>
</dbReference>
<protein>
    <submittedName>
        <fullName evidence="1">Uncharacterized protein</fullName>
    </submittedName>
</protein>
<reference evidence="1" key="1">
    <citation type="submission" date="2021-05" db="EMBL/GenBank/DDBJ databases">
        <authorList>
            <person name="Pietrasiak N."/>
            <person name="Ward R."/>
            <person name="Stajich J.E."/>
            <person name="Kurbessoian T."/>
        </authorList>
    </citation>
    <scope>NUCLEOTIDE SEQUENCE</scope>
    <source>
        <strain evidence="1">CPER-KK1</strain>
    </source>
</reference>
<evidence type="ECO:0000313" key="2">
    <source>
        <dbReference type="Proteomes" id="UP000753908"/>
    </source>
</evidence>
<organism evidence="1 2">
    <name type="scientific">Symplocastrum torsivum CPER-KK1</name>
    <dbReference type="NCBI Taxonomy" id="450513"/>
    <lineage>
        <taxon>Bacteria</taxon>
        <taxon>Bacillati</taxon>
        <taxon>Cyanobacteriota</taxon>
        <taxon>Cyanophyceae</taxon>
        <taxon>Oscillatoriophycideae</taxon>
        <taxon>Oscillatoriales</taxon>
        <taxon>Microcoleaceae</taxon>
        <taxon>Symplocastrum</taxon>
    </lineage>
</organism>
<gene>
    <name evidence="1" type="ORF">KME25_03960</name>
</gene>
<comment type="caution">
    <text evidence="1">The sequence shown here is derived from an EMBL/GenBank/DDBJ whole genome shotgun (WGS) entry which is preliminary data.</text>
</comment>
<proteinExistence type="predicted"/>
<dbReference type="AlphaFoldDB" id="A0A951PIJ2"/>
<accession>A0A951PIJ2</accession>
<reference evidence="1" key="2">
    <citation type="journal article" date="2022" name="Microbiol. Resour. Announc.">
        <title>Metagenome Sequencing to Explore Phylogenomics of Terrestrial Cyanobacteria.</title>
        <authorList>
            <person name="Ward R.D."/>
            <person name="Stajich J.E."/>
            <person name="Johansen J.R."/>
            <person name="Huntemann M."/>
            <person name="Clum A."/>
            <person name="Foster B."/>
            <person name="Foster B."/>
            <person name="Roux S."/>
            <person name="Palaniappan K."/>
            <person name="Varghese N."/>
            <person name="Mukherjee S."/>
            <person name="Reddy T.B.K."/>
            <person name="Daum C."/>
            <person name="Copeland A."/>
            <person name="Chen I.A."/>
            <person name="Ivanova N.N."/>
            <person name="Kyrpides N.C."/>
            <person name="Shapiro N."/>
            <person name="Eloe-Fadrosh E.A."/>
            <person name="Pietrasiak N."/>
        </authorList>
    </citation>
    <scope>NUCLEOTIDE SEQUENCE</scope>
    <source>
        <strain evidence="1">CPER-KK1</strain>
    </source>
</reference>
<dbReference type="Proteomes" id="UP000753908">
    <property type="component" value="Unassembled WGS sequence"/>
</dbReference>
<name>A0A951PIJ2_9CYAN</name>